<comment type="caution">
    <text evidence="2">The sequence shown here is derived from an EMBL/GenBank/DDBJ whole genome shotgun (WGS) entry which is preliminary data.</text>
</comment>
<keyword evidence="1" id="KW-0732">Signal</keyword>
<dbReference type="EMBL" id="BOPV01000001">
    <property type="protein sequence ID" value="GIL40569.1"/>
    <property type="molecule type" value="Genomic_DNA"/>
</dbReference>
<evidence type="ECO:0000313" key="3">
    <source>
        <dbReference type="Proteomes" id="UP000681075"/>
    </source>
</evidence>
<reference evidence="2" key="1">
    <citation type="submission" date="2021-02" db="EMBL/GenBank/DDBJ databases">
        <title>Genome sequence of Rhodospirillales sp. strain TMPK1 isolated from soil.</title>
        <authorList>
            <person name="Nakai R."/>
            <person name="Kusada H."/>
            <person name="Tamaki H."/>
        </authorList>
    </citation>
    <scope>NUCLEOTIDE SEQUENCE</scope>
    <source>
        <strain evidence="2">TMPK1</strain>
    </source>
</reference>
<name>A0A8S8XF54_9PROT</name>
<protein>
    <submittedName>
        <fullName evidence="2">Uncharacterized protein</fullName>
    </submittedName>
</protein>
<sequence length="96" mass="9900">MKSALALAALVAFAAAPAVAKDCGARPASPPIPNGKSASEADMKASYTKITTYTKAVNEYLQCLAGETKAATAEAQKVQADYKVAADEWNKAPAKP</sequence>
<feature type="chain" id="PRO_5035944397" evidence="1">
    <location>
        <begin position="21"/>
        <end position="96"/>
    </location>
</feature>
<feature type="signal peptide" evidence="1">
    <location>
        <begin position="1"/>
        <end position="20"/>
    </location>
</feature>
<evidence type="ECO:0000256" key="1">
    <source>
        <dbReference type="SAM" id="SignalP"/>
    </source>
</evidence>
<dbReference type="Proteomes" id="UP000681075">
    <property type="component" value="Unassembled WGS sequence"/>
</dbReference>
<accession>A0A8S8XF54</accession>
<dbReference type="AlphaFoldDB" id="A0A8S8XF54"/>
<dbReference type="RefSeq" id="WP_420243687.1">
    <property type="nucleotide sequence ID" value="NZ_BOPV01000001.1"/>
</dbReference>
<evidence type="ECO:0000313" key="2">
    <source>
        <dbReference type="EMBL" id="GIL40569.1"/>
    </source>
</evidence>
<organism evidence="2 3">
    <name type="scientific">Roseiterribacter gracilis</name>
    <dbReference type="NCBI Taxonomy" id="2812848"/>
    <lineage>
        <taxon>Bacteria</taxon>
        <taxon>Pseudomonadati</taxon>
        <taxon>Pseudomonadota</taxon>
        <taxon>Alphaproteobacteria</taxon>
        <taxon>Rhodospirillales</taxon>
        <taxon>Roseiterribacteraceae</taxon>
        <taxon>Roseiterribacter</taxon>
    </lineage>
</organism>
<gene>
    <name evidence="2" type="ORF">TMPK1_28060</name>
</gene>
<proteinExistence type="predicted"/>
<keyword evidence="3" id="KW-1185">Reference proteome</keyword>